<sequence length="71" mass="8646">MTSDWLPGSPIFSYQKPLCLYKFILISSWHVRLIRPFRDYFLQKTRDDNFGGEHYVVLLKLINWRDIFNVH</sequence>
<protein>
    <submittedName>
        <fullName evidence="1">Uncharacterized protein</fullName>
    </submittedName>
</protein>
<gene>
    <name evidence="1" type="ORF">PYX00_005597</name>
</gene>
<proteinExistence type="predicted"/>
<dbReference type="EMBL" id="JARGDH010000003">
    <property type="protein sequence ID" value="KAL0272736.1"/>
    <property type="molecule type" value="Genomic_DNA"/>
</dbReference>
<accession>A0AAW2HSR1</accession>
<dbReference type="AlphaFoldDB" id="A0AAW2HSR1"/>
<comment type="caution">
    <text evidence="1">The sequence shown here is derived from an EMBL/GenBank/DDBJ whole genome shotgun (WGS) entry which is preliminary data.</text>
</comment>
<reference evidence="1" key="1">
    <citation type="journal article" date="2024" name="Gigascience">
        <title>Chromosome-level genome of the poultry shaft louse Menopon gallinae provides insight into the host-switching and adaptive evolution of parasitic lice.</title>
        <authorList>
            <person name="Xu Y."/>
            <person name="Ma L."/>
            <person name="Liu S."/>
            <person name="Liang Y."/>
            <person name="Liu Q."/>
            <person name="He Z."/>
            <person name="Tian L."/>
            <person name="Duan Y."/>
            <person name="Cai W."/>
            <person name="Li H."/>
            <person name="Song F."/>
        </authorList>
    </citation>
    <scope>NUCLEOTIDE SEQUENCE</scope>
    <source>
        <strain evidence="1">Cailab_2023a</strain>
    </source>
</reference>
<name>A0AAW2HSR1_9NEOP</name>
<organism evidence="1">
    <name type="scientific">Menopon gallinae</name>
    <name type="common">poultry shaft louse</name>
    <dbReference type="NCBI Taxonomy" id="328185"/>
    <lineage>
        <taxon>Eukaryota</taxon>
        <taxon>Metazoa</taxon>
        <taxon>Ecdysozoa</taxon>
        <taxon>Arthropoda</taxon>
        <taxon>Hexapoda</taxon>
        <taxon>Insecta</taxon>
        <taxon>Pterygota</taxon>
        <taxon>Neoptera</taxon>
        <taxon>Paraneoptera</taxon>
        <taxon>Psocodea</taxon>
        <taxon>Troctomorpha</taxon>
        <taxon>Phthiraptera</taxon>
        <taxon>Amblycera</taxon>
        <taxon>Menoponidae</taxon>
        <taxon>Menopon</taxon>
    </lineage>
</organism>
<evidence type="ECO:0000313" key="1">
    <source>
        <dbReference type="EMBL" id="KAL0272736.1"/>
    </source>
</evidence>